<evidence type="ECO:0000256" key="3">
    <source>
        <dbReference type="ARBA" id="ARBA00022679"/>
    </source>
</evidence>
<sequence>VSGSVNPDKFTVDKVVMETTDKIVSTKQIESVFDPEVGEVVNVDIDRTRQSKCCLEDREVKELVRISKEIEKHYGCPMDIEWAIDKNFPFPKNIFIVQARPETVWSQRKAEPIIGNKSGYQLLMEQAMKRIKIQE</sequence>
<keyword evidence="8" id="KW-0460">Magnesium</keyword>
<keyword evidence="6" id="KW-0418">Kinase</keyword>
<dbReference type="InterPro" id="IPR002192">
    <property type="entry name" value="PPDK_AMP/ATP-bd"/>
</dbReference>
<reference evidence="10" key="1">
    <citation type="journal article" date="2015" name="Nature">
        <title>Complex archaea that bridge the gap between prokaryotes and eukaryotes.</title>
        <authorList>
            <person name="Spang A."/>
            <person name="Saw J.H."/>
            <person name="Jorgensen S.L."/>
            <person name="Zaremba-Niedzwiedzka K."/>
            <person name="Martijn J."/>
            <person name="Lind A.E."/>
            <person name="van Eijk R."/>
            <person name="Schleper C."/>
            <person name="Guy L."/>
            <person name="Ettema T.J."/>
        </authorList>
    </citation>
    <scope>NUCLEOTIDE SEQUENCE</scope>
</reference>
<proteinExistence type="inferred from homology"/>
<evidence type="ECO:0000256" key="4">
    <source>
        <dbReference type="ARBA" id="ARBA00022723"/>
    </source>
</evidence>
<dbReference type="GO" id="GO:0008986">
    <property type="term" value="F:pyruvate, water dikinase activity"/>
    <property type="evidence" value="ECO:0007669"/>
    <property type="project" value="InterPro"/>
</dbReference>
<keyword evidence="5" id="KW-0547">Nucleotide-binding</keyword>
<dbReference type="Gene3D" id="3.30.470.20">
    <property type="entry name" value="ATP-grasp fold, B domain"/>
    <property type="match status" value="1"/>
</dbReference>
<evidence type="ECO:0000256" key="7">
    <source>
        <dbReference type="ARBA" id="ARBA00022840"/>
    </source>
</evidence>
<comment type="similarity">
    <text evidence="2">Belongs to the PEP-utilizing enzyme family.</text>
</comment>
<protein>
    <recommendedName>
        <fullName evidence="9">Pyruvate phosphate dikinase AMP/ATP-binding domain-containing protein</fullName>
    </recommendedName>
</protein>
<comment type="caution">
    <text evidence="10">The sequence shown here is derived from an EMBL/GenBank/DDBJ whole genome shotgun (WGS) entry which is preliminary data.</text>
</comment>
<feature type="non-terminal residue" evidence="10">
    <location>
        <position position="1"/>
    </location>
</feature>
<accession>A0A0F8YCA0</accession>
<comment type="cofactor">
    <cofactor evidence="1">
        <name>Mg(2+)</name>
        <dbReference type="ChEBI" id="CHEBI:18420"/>
    </cofactor>
</comment>
<evidence type="ECO:0000256" key="6">
    <source>
        <dbReference type="ARBA" id="ARBA00022777"/>
    </source>
</evidence>
<keyword evidence="4" id="KW-0479">Metal-binding</keyword>
<evidence type="ECO:0000256" key="2">
    <source>
        <dbReference type="ARBA" id="ARBA00007837"/>
    </source>
</evidence>
<evidence type="ECO:0000256" key="1">
    <source>
        <dbReference type="ARBA" id="ARBA00001946"/>
    </source>
</evidence>
<dbReference type="InterPro" id="IPR006319">
    <property type="entry name" value="PEP_synth"/>
</dbReference>
<name>A0A0F8YCA0_9ZZZZ</name>
<evidence type="ECO:0000259" key="9">
    <source>
        <dbReference type="Pfam" id="PF01326"/>
    </source>
</evidence>
<keyword evidence="7" id="KW-0067">ATP-binding</keyword>
<feature type="domain" description="Pyruvate phosphate dikinase AMP/ATP-binding" evidence="9">
    <location>
        <begin position="1"/>
        <end position="114"/>
    </location>
</feature>
<dbReference type="SUPFAM" id="SSF56059">
    <property type="entry name" value="Glutathione synthetase ATP-binding domain-like"/>
    <property type="match status" value="1"/>
</dbReference>
<dbReference type="GO" id="GO:0046872">
    <property type="term" value="F:metal ion binding"/>
    <property type="evidence" value="ECO:0007669"/>
    <property type="project" value="UniProtKB-KW"/>
</dbReference>
<keyword evidence="3" id="KW-0808">Transferase</keyword>
<organism evidence="10">
    <name type="scientific">marine sediment metagenome</name>
    <dbReference type="NCBI Taxonomy" id="412755"/>
    <lineage>
        <taxon>unclassified sequences</taxon>
        <taxon>metagenomes</taxon>
        <taxon>ecological metagenomes</taxon>
    </lineage>
</organism>
<evidence type="ECO:0000313" key="10">
    <source>
        <dbReference type="EMBL" id="KKK78978.1"/>
    </source>
</evidence>
<evidence type="ECO:0000256" key="5">
    <source>
        <dbReference type="ARBA" id="ARBA00022741"/>
    </source>
</evidence>
<dbReference type="PANTHER" id="PTHR43030">
    <property type="entry name" value="PHOSPHOENOLPYRUVATE SYNTHASE"/>
    <property type="match status" value="1"/>
</dbReference>
<dbReference type="Pfam" id="PF01326">
    <property type="entry name" value="PPDK_N"/>
    <property type="match status" value="1"/>
</dbReference>
<dbReference type="GO" id="GO:0005524">
    <property type="term" value="F:ATP binding"/>
    <property type="evidence" value="ECO:0007669"/>
    <property type="project" value="UniProtKB-KW"/>
</dbReference>
<dbReference type="EMBL" id="LAZR01054242">
    <property type="protein sequence ID" value="KKK78978.1"/>
    <property type="molecule type" value="Genomic_DNA"/>
</dbReference>
<dbReference type="AlphaFoldDB" id="A0A0F8YCA0"/>
<gene>
    <name evidence="10" type="ORF">LCGC14_2838120</name>
</gene>
<evidence type="ECO:0000256" key="8">
    <source>
        <dbReference type="ARBA" id="ARBA00022842"/>
    </source>
</evidence>
<dbReference type="PANTHER" id="PTHR43030:SF1">
    <property type="entry name" value="PHOSPHOENOLPYRUVATE SYNTHASE"/>
    <property type="match status" value="1"/>
</dbReference>